<evidence type="ECO:0000313" key="15">
    <source>
        <dbReference type="Proteomes" id="UP000516421"/>
    </source>
</evidence>
<dbReference type="PANTHER" id="PTHR43344:SF2">
    <property type="entry name" value="PHOSPHOSERINE PHOSPHATASE"/>
    <property type="match status" value="1"/>
</dbReference>
<comment type="catalytic activity">
    <reaction evidence="12">
        <text>O-phospho-D-serine + H2O = D-serine + phosphate</text>
        <dbReference type="Rhea" id="RHEA:24873"/>
        <dbReference type="ChEBI" id="CHEBI:15377"/>
        <dbReference type="ChEBI" id="CHEBI:35247"/>
        <dbReference type="ChEBI" id="CHEBI:43474"/>
        <dbReference type="ChEBI" id="CHEBI:58680"/>
        <dbReference type="EC" id="3.1.3.3"/>
    </reaction>
</comment>
<dbReference type="InterPro" id="IPR023214">
    <property type="entry name" value="HAD_sf"/>
</dbReference>
<feature type="active site" description="Nucleophile" evidence="13">
    <location>
        <position position="109"/>
    </location>
</feature>
<comment type="similarity">
    <text evidence="3">Belongs to the HAD-like hydrolase superfamily. SerB family.</text>
</comment>
<dbReference type="SFLD" id="SFLDG01137">
    <property type="entry name" value="C1.6.1:_Phosphoserine_Phosphat"/>
    <property type="match status" value="1"/>
</dbReference>
<evidence type="ECO:0000256" key="2">
    <source>
        <dbReference type="ARBA" id="ARBA00005135"/>
    </source>
</evidence>
<comment type="cofactor">
    <cofactor evidence="1">
        <name>Mg(2+)</name>
        <dbReference type="ChEBI" id="CHEBI:18420"/>
    </cofactor>
</comment>
<name>A0A7H2BHA4_9MICC</name>
<dbReference type="SUPFAM" id="SSF56784">
    <property type="entry name" value="HAD-like"/>
    <property type="match status" value="1"/>
</dbReference>
<evidence type="ECO:0000256" key="9">
    <source>
        <dbReference type="ARBA" id="ARBA00023299"/>
    </source>
</evidence>
<dbReference type="SFLD" id="SFLDS00003">
    <property type="entry name" value="Haloacid_Dehalogenase"/>
    <property type="match status" value="1"/>
</dbReference>
<keyword evidence="7 14" id="KW-0378">Hydrolase</keyword>
<dbReference type="SFLD" id="SFLDF00029">
    <property type="entry name" value="phosphoserine_phosphatase"/>
    <property type="match status" value="1"/>
</dbReference>
<accession>A0A7H2BHA4</accession>
<evidence type="ECO:0000256" key="13">
    <source>
        <dbReference type="PIRSR" id="PIRSR604469-1"/>
    </source>
</evidence>
<dbReference type="KEGG" id="rama:IDM48_06360"/>
<dbReference type="GO" id="GO:0000287">
    <property type="term" value="F:magnesium ion binding"/>
    <property type="evidence" value="ECO:0007669"/>
    <property type="project" value="TreeGrafter"/>
</dbReference>
<comment type="catalytic activity">
    <reaction evidence="11">
        <text>O-phospho-L-serine + H2O = L-serine + phosphate</text>
        <dbReference type="Rhea" id="RHEA:21208"/>
        <dbReference type="ChEBI" id="CHEBI:15377"/>
        <dbReference type="ChEBI" id="CHEBI:33384"/>
        <dbReference type="ChEBI" id="CHEBI:43474"/>
        <dbReference type="ChEBI" id="CHEBI:57524"/>
        <dbReference type="EC" id="3.1.3.3"/>
    </reaction>
</comment>
<dbReference type="EMBL" id="CP061538">
    <property type="protein sequence ID" value="QNV39050.1"/>
    <property type="molecule type" value="Genomic_DNA"/>
</dbReference>
<dbReference type="GO" id="GO:0006564">
    <property type="term" value="P:L-serine biosynthetic process"/>
    <property type="evidence" value="ECO:0007669"/>
    <property type="project" value="UniProtKB-KW"/>
</dbReference>
<protein>
    <recommendedName>
        <fullName evidence="4">phosphoserine phosphatase</fullName>
        <ecNumber evidence="4">3.1.3.3</ecNumber>
    </recommendedName>
    <alternativeName>
        <fullName evidence="10">O-phosphoserine phosphohydrolase</fullName>
    </alternativeName>
</protein>
<dbReference type="UniPathway" id="UPA00135">
    <property type="reaction ID" value="UER00198"/>
</dbReference>
<evidence type="ECO:0000256" key="4">
    <source>
        <dbReference type="ARBA" id="ARBA00012640"/>
    </source>
</evidence>
<evidence type="ECO:0000256" key="12">
    <source>
        <dbReference type="ARBA" id="ARBA00048523"/>
    </source>
</evidence>
<evidence type="ECO:0000256" key="3">
    <source>
        <dbReference type="ARBA" id="ARBA00009184"/>
    </source>
</evidence>
<keyword evidence="5" id="KW-0028">Amino-acid biosynthesis</keyword>
<dbReference type="NCBIfam" id="TIGR00338">
    <property type="entry name" value="serB"/>
    <property type="match status" value="1"/>
</dbReference>
<dbReference type="Gene3D" id="3.40.50.1000">
    <property type="entry name" value="HAD superfamily/HAD-like"/>
    <property type="match status" value="1"/>
</dbReference>
<dbReference type="InterPro" id="IPR004469">
    <property type="entry name" value="PSP"/>
</dbReference>
<sequence>MTKKFSLVGVSNGSIHAVVDEELLYVALSSIDGLEVEAGMELVVPESAVEGEFESAGYSAYVASASYSGSVESLRDHLRSLPVTETAGLDFAVVPEAITSGEKLLVLLDVDSTLVSQEVIDQLAAGAGRGDAVAAITDAAMRGEIDFERSLRDRVAVLEGQPESLLSEVADSLTFTAGAFALVRALHDRGHVVGAVSGGFIEILRPLAERIDLDFARANRLEISDGVLTGKLAGEVIDAGAKRAALKEWAKEAGVSKQHVVAVGDGANDELMLDEAAFGIAFNAKPALREVADAQVNVYRLDAVRHFLGL</sequence>
<comment type="pathway">
    <text evidence="2">Amino-acid biosynthesis; L-serine biosynthesis; L-serine from 3-phospho-D-glycerate: step 3/3.</text>
</comment>
<evidence type="ECO:0000256" key="8">
    <source>
        <dbReference type="ARBA" id="ARBA00022842"/>
    </source>
</evidence>
<dbReference type="GO" id="GO:0036424">
    <property type="term" value="F:L-phosphoserine phosphatase activity"/>
    <property type="evidence" value="ECO:0007669"/>
    <property type="project" value="InterPro"/>
</dbReference>
<evidence type="ECO:0000256" key="10">
    <source>
        <dbReference type="ARBA" id="ARBA00031693"/>
    </source>
</evidence>
<dbReference type="SFLD" id="SFLDG01136">
    <property type="entry name" value="C1.6:_Phosphoserine_Phosphatas"/>
    <property type="match status" value="1"/>
</dbReference>
<evidence type="ECO:0000256" key="5">
    <source>
        <dbReference type="ARBA" id="ARBA00022605"/>
    </source>
</evidence>
<evidence type="ECO:0000256" key="7">
    <source>
        <dbReference type="ARBA" id="ARBA00022801"/>
    </source>
</evidence>
<dbReference type="EC" id="3.1.3.3" evidence="4"/>
<dbReference type="Pfam" id="PF00702">
    <property type="entry name" value="Hydrolase"/>
    <property type="match status" value="1"/>
</dbReference>
<evidence type="ECO:0000256" key="6">
    <source>
        <dbReference type="ARBA" id="ARBA00022723"/>
    </source>
</evidence>
<organism evidence="14 15">
    <name type="scientific">Rothia amarae</name>
    <dbReference type="NCBI Taxonomy" id="169480"/>
    <lineage>
        <taxon>Bacteria</taxon>
        <taxon>Bacillati</taxon>
        <taxon>Actinomycetota</taxon>
        <taxon>Actinomycetes</taxon>
        <taxon>Micrococcales</taxon>
        <taxon>Micrococcaceae</taxon>
        <taxon>Rothia</taxon>
    </lineage>
</organism>
<dbReference type="InterPro" id="IPR050582">
    <property type="entry name" value="HAD-like_SerB"/>
</dbReference>
<keyword evidence="6" id="KW-0479">Metal-binding</keyword>
<feature type="active site" description="Proton donor" evidence="13">
    <location>
        <position position="111"/>
    </location>
</feature>
<dbReference type="RefSeq" id="WP_190616556.1">
    <property type="nucleotide sequence ID" value="NZ_CP061538.1"/>
</dbReference>
<keyword evidence="9" id="KW-0718">Serine biosynthesis</keyword>
<evidence type="ECO:0000313" key="14">
    <source>
        <dbReference type="EMBL" id="QNV39050.1"/>
    </source>
</evidence>
<dbReference type="GO" id="GO:0005737">
    <property type="term" value="C:cytoplasm"/>
    <property type="evidence" value="ECO:0007669"/>
    <property type="project" value="TreeGrafter"/>
</dbReference>
<keyword evidence="8" id="KW-0460">Magnesium</keyword>
<reference evidence="14 15" key="1">
    <citation type="submission" date="2020-09" db="EMBL/GenBank/DDBJ databases">
        <title>Investigation of environmental microbe.</title>
        <authorList>
            <person name="Ou Y."/>
            <person name="Kang Q."/>
        </authorList>
    </citation>
    <scope>NUCLEOTIDE SEQUENCE [LARGE SCALE GENOMIC DNA]</scope>
    <source>
        <strain evidence="14 15">KJZ-9</strain>
    </source>
</reference>
<dbReference type="PANTHER" id="PTHR43344">
    <property type="entry name" value="PHOSPHOSERINE PHOSPHATASE"/>
    <property type="match status" value="1"/>
</dbReference>
<evidence type="ECO:0000256" key="1">
    <source>
        <dbReference type="ARBA" id="ARBA00001946"/>
    </source>
</evidence>
<dbReference type="Proteomes" id="UP000516421">
    <property type="component" value="Chromosome"/>
</dbReference>
<keyword evidence="15" id="KW-1185">Reference proteome</keyword>
<gene>
    <name evidence="14" type="primary">serB</name>
    <name evidence="14" type="ORF">IDM48_06360</name>
</gene>
<dbReference type="NCBIfam" id="TIGR01488">
    <property type="entry name" value="HAD-SF-IB"/>
    <property type="match status" value="1"/>
</dbReference>
<dbReference type="InterPro" id="IPR036412">
    <property type="entry name" value="HAD-like_sf"/>
</dbReference>
<dbReference type="AlphaFoldDB" id="A0A7H2BHA4"/>
<proteinExistence type="inferred from homology"/>
<evidence type="ECO:0000256" key="11">
    <source>
        <dbReference type="ARBA" id="ARBA00048138"/>
    </source>
</evidence>